<sequence>MEVRTQPLPDNICIFTFAAKVNKVEPLFVHQESLDETCSDDNSDHGTTYDDRLKASEEKASEENSSTTALLDERFSDKSSSESEYEEGEVLTVEAFIEKYVQDTIYAALDQWRKDCGYDSQTHPGPAGERTVGMIVRRLSKCNLYSSGPMEKGMWV</sequence>
<dbReference type="OrthoDB" id="6131529at2759"/>
<organism evidence="2 3">
    <name type="scientific">Mytilus edulis</name>
    <name type="common">Blue mussel</name>
    <dbReference type="NCBI Taxonomy" id="6550"/>
    <lineage>
        <taxon>Eukaryota</taxon>
        <taxon>Metazoa</taxon>
        <taxon>Spiralia</taxon>
        <taxon>Lophotrochozoa</taxon>
        <taxon>Mollusca</taxon>
        <taxon>Bivalvia</taxon>
        <taxon>Autobranchia</taxon>
        <taxon>Pteriomorphia</taxon>
        <taxon>Mytilida</taxon>
        <taxon>Mytiloidea</taxon>
        <taxon>Mytilidae</taxon>
        <taxon>Mytilinae</taxon>
        <taxon>Mytilus</taxon>
    </lineage>
</organism>
<dbReference type="AlphaFoldDB" id="A0A8S3TX54"/>
<accession>A0A8S3TX54</accession>
<evidence type="ECO:0000256" key="1">
    <source>
        <dbReference type="SAM" id="MobiDB-lite"/>
    </source>
</evidence>
<gene>
    <name evidence="2" type="ORF">MEDL_50248</name>
</gene>
<keyword evidence="3" id="KW-1185">Reference proteome</keyword>
<reference evidence="2" key="1">
    <citation type="submission" date="2021-03" db="EMBL/GenBank/DDBJ databases">
        <authorList>
            <person name="Bekaert M."/>
        </authorList>
    </citation>
    <scope>NUCLEOTIDE SEQUENCE</scope>
</reference>
<dbReference type="Proteomes" id="UP000683360">
    <property type="component" value="Unassembled WGS sequence"/>
</dbReference>
<name>A0A8S3TX54_MYTED</name>
<evidence type="ECO:0000313" key="3">
    <source>
        <dbReference type="Proteomes" id="UP000683360"/>
    </source>
</evidence>
<dbReference type="EMBL" id="CAJPWZ010002407">
    <property type="protein sequence ID" value="CAG2237816.1"/>
    <property type="molecule type" value="Genomic_DNA"/>
</dbReference>
<comment type="caution">
    <text evidence="2">The sequence shown here is derived from an EMBL/GenBank/DDBJ whole genome shotgun (WGS) entry which is preliminary data.</text>
</comment>
<feature type="compositionally biased region" description="Basic and acidic residues" evidence="1">
    <location>
        <begin position="71"/>
        <end position="81"/>
    </location>
</feature>
<feature type="compositionally biased region" description="Basic and acidic residues" evidence="1">
    <location>
        <begin position="42"/>
        <end position="62"/>
    </location>
</feature>
<evidence type="ECO:0000313" key="2">
    <source>
        <dbReference type="EMBL" id="CAG2237816.1"/>
    </source>
</evidence>
<proteinExistence type="predicted"/>
<protein>
    <submittedName>
        <fullName evidence="2">Uncharacterized protein</fullName>
    </submittedName>
</protein>
<feature type="region of interest" description="Disordered" evidence="1">
    <location>
        <begin position="36"/>
        <end position="86"/>
    </location>
</feature>